<evidence type="ECO:0000259" key="6">
    <source>
        <dbReference type="Pfam" id="PF01416"/>
    </source>
</evidence>
<evidence type="ECO:0000256" key="3">
    <source>
        <dbReference type="ARBA" id="ARBA00023235"/>
    </source>
</evidence>
<comment type="catalytic activity">
    <reaction evidence="4 5">
        <text>uridine(38/39/40) in tRNA = pseudouridine(38/39/40) in tRNA</text>
        <dbReference type="Rhea" id="RHEA:22376"/>
        <dbReference type="Rhea" id="RHEA-COMP:10085"/>
        <dbReference type="Rhea" id="RHEA-COMP:10087"/>
        <dbReference type="ChEBI" id="CHEBI:65314"/>
        <dbReference type="ChEBI" id="CHEBI:65315"/>
        <dbReference type="EC" id="5.4.99.12"/>
    </reaction>
</comment>
<dbReference type="CDD" id="cd02570">
    <property type="entry name" value="PseudoU_synth_EcTruA"/>
    <property type="match status" value="1"/>
</dbReference>
<dbReference type="GO" id="GO:0160147">
    <property type="term" value="F:tRNA pseudouridine(38-40) synthase activity"/>
    <property type="evidence" value="ECO:0007669"/>
    <property type="project" value="UniProtKB-EC"/>
</dbReference>
<evidence type="ECO:0000256" key="4">
    <source>
        <dbReference type="HAMAP-Rule" id="MF_00171"/>
    </source>
</evidence>
<dbReference type="InterPro" id="IPR020103">
    <property type="entry name" value="PsdUridine_synth_cat_dom_sf"/>
</dbReference>
<evidence type="ECO:0000256" key="5">
    <source>
        <dbReference type="RuleBase" id="RU003792"/>
    </source>
</evidence>
<feature type="active site" description="Nucleophile" evidence="4">
    <location>
        <position position="53"/>
    </location>
</feature>
<dbReference type="Gene3D" id="3.30.70.580">
    <property type="entry name" value="Pseudouridine synthase I, catalytic domain, N-terminal subdomain"/>
    <property type="match status" value="1"/>
</dbReference>
<evidence type="ECO:0000313" key="8">
    <source>
        <dbReference type="Proteomes" id="UP001222800"/>
    </source>
</evidence>
<dbReference type="Pfam" id="PF01416">
    <property type="entry name" value="PseudoU_synth_1"/>
    <property type="match status" value="2"/>
</dbReference>
<dbReference type="Proteomes" id="UP001222800">
    <property type="component" value="Chromosome"/>
</dbReference>
<reference evidence="7 8" key="1">
    <citation type="submission" date="2023-03" db="EMBL/GenBank/DDBJ databases">
        <title>Complete genome sequence of Tepidibacter sp. SWIR-1, isolated from a deep-sea hydrothermal vent.</title>
        <authorList>
            <person name="Li X."/>
        </authorList>
    </citation>
    <scope>NUCLEOTIDE SEQUENCE [LARGE SCALE GENOMIC DNA]</scope>
    <source>
        <strain evidence="7 8">SWIR-1</strain>
    </source>
</reference>
<comment type="function">
    <text evidence="4">Formation of pseudouridine at positions 38, 39 and 40 in the anticodon stem and loop of transfer RNAs.</text>
</comment>
<dbReference type="InterPro" id="IPR020095">
    <property type="entry name" value="PsdUridine_synth_TruA_C"/>
</dbReference>
<keyword evidence="8" id="KW-1185">Reference proteome</keyword>
<sequence>MRNIKITLKYDGSKYRGWQRLKDTDMTIQSKIESVISKMENKDIEIIGSGRTDAGVHAIAQIANFKIDSEKSISQIHEYLYTYLPQDIVVTNIEEVDPRFHSRYNAVSKTYLYKINNNKMHDPFSRKYSTHIPNKLNIDNMKKACEYLIGEHDFSSFKSSKSKKKSNIKTINYINISENKNFINIKINGNGFLHNMVRIIVGTLIEIGSNKMKPEYINQILESKDRSLAGPTAYSQGLYLHGVEYKK</sequence>
<dbReference type="EC" id="5.4.99.12" evidence="4"/>
<comment type="subunit">
    <text evidence="4">Homodimer.</text>
</comment>
<dbReference type="InterPro" id="IPR020097">
    <property type="entry name" value="PsdUridine_synth_TruA_a/b_dom"/>
</dbReference>
<accession>A0ABY8EJB8</accession>
<proteinExistence type="inferred from homology"/>
<dbReference type="SUPFAM" id="SSF55120">
    <property type="entry name" value="Pseudouridine synthase"/>
    <property type="match status" value="1"/>
</dbReference>
<evidence type="ECO:0000256" key="1">
    <source>
        <dbReference type="ARBA" id="ARBA00009375"/>
    </source>
</evidence>
<dbReference type="RefSeq" id="WP_277734331.1">
    <property type="nucleotide sequence ID" value="NZ_CP120733.1"/>
</dbReference>
<name>A0ABY8EJB8_9FIRM</name>
<feature type="domain" description="Pseudouridine synthase I TruA alpha/beta" evidence="6">
    <location>
        <begin position="9"/>
        <end position="105"/>
    </location>
</feature>
<comment type="similarity">
    <text evidence="1 4 5">Belongs to the tRNA pseudouridine synthase TruA family.</text>
</comment>
<protein>
    <recommendedName>
        <fullName evidence="4">tRNA pseudouridine synthase A</fullName>
        <ecNumber evidence="4">5.4.99.12</ecNumber>
    </recommendedName>
    <alternativeName>
        <fullName evidence="4">tRNA pseudouridine(38-40) synthase</fullName>
    </alternativeName>
    <alternativeName>
        <fullName evidence="4">tRNA pseudouridylate synthase I</fullName>
    </alternativeName>
    <alternativeName>
        <fullName evidence="4">tRNA-uridine isomerase I</fullName>
    </alternativeName>
</protein>
<dbReference type="PANTHER" id="PTHR11142">
    <property type="entry name" value="PSEUDOURIDYLATE SYNTHASE"/>
    <property type="match status" value="1"/>
</dbReference>
<organism evidence="7 8">
    <name type="scientific">Tepidibacter hydrothermalis</name>
    <dbReference type="NCBI Taxonomy" id="3036126"/>
    <lineage>
        <taxon>Bacteria</taxon>
        <taxon>Bacillati</taxon>
        <taxon>Bacillota</taxon>
        <taxon>Clostridia</taxon>
        <taxon>Peptostreptococcales</taxon>
        <taxon>Peptostreptococcaceae</taxon>
        <taxon>Tepidibacter</taxon>
    </lineage>
</organism>
<dbReference type="HAMAP" id="MF_00171">
    <property type="entry name" value="TruA"/>
    <property type="match status" value="1"/>
</dbReference>
<dbReference type="EMBL" id="CP120733">
    <property type="protein sequence ID" value="WFD12059.1"/>
    <property type="molecule type" value="Genomic_DNA"/>
</dbReference>
<evidence type="ECO:0000313" key="7">
    <source>
        <dbReference type="EMBL" id="WFD12059.1"/>
    </source>
</evidence>
<dbReference type="Gene3D" id="3.30.70.660">
    <property type="entry name" value="Pseudouridine synthase I, catalytic domain, C-terminal subdomain"/>
    <property type="match status" value="1"/>
</dbReference>
<gene>
    <name evidence="4 7" type="primary">truA</name>
    <name evidence="7" type="ORF">P4S50_08265</name>
</gene>
<feature type="binding site" evidence="4">
    <location>
        <position position="111"/>
    </location>
    <ligand>
        <name>substrate</name>
    </ligand>
</feature>
<comment type="caution">
    <text evidence="4">Lacks conserved residue(s) required for the propagation of feature annotation.</text>
</comment>
<dbReference type="NCBIfam" id="TIGR00071">
    <property type="entry name" value="hisT_truA"/>
    <property type="match status" value="1"/>
</dbReference>
<dbReference type="InterPro" id="IPR020094">
    <property type="entry name" value="TruA/RsuA/RluB/E/F_N"/>
</dbReference>
<dbReference type="PIRSF" id="PIRSF001430">
    <property type="entry name" value="tRNA_psdUrid_synth"/>
    <property type="match status" value="1"/>
</dbReference>
<keyword evidence="3 4" id="KW-0413">Isomerase</keyword>
<dbReference type="PANTHER" id="PTHR11142:SF22">
    <property type="entry name" value="TRNA PSEUDOURIDINE SYNTHASE A 2"/>
    <property type="match status" value="1"/>
</dbReference>
<keyword evidence="2 4" id="KW-0819">tRNA processing</keyword>
<dbReference type="InterPro" id="IPR001406">
    <property type="entry name" value="PsdUridine_synth_TruA"/>
</dbReference>
<evidence type="ECO:0000256" key="2">
    <source>
        <dbReference type="ARBA" id="ARBA00022694"/>
    </source>
</evidence>
<feature type="domain" description="Pseudouridine synthase I TruA alpha/beta" evidence="6">
    <location>
        <begin position="144"/>
        <end position="245"/>
    </location>
</feature>